<evidence type="ECO:0000313" key="4">
    <source>
        <dbReference type="Proteomes" id="UP001596116"/>
    </source>
</evidence>
<feature type="chain" id="PRO_5045574865" evidence="1">
    <location>
        <begin position="23"/>
        <end position="501"/>
    </location>
</feature>
<protein>
    <submittedName>
        <fullName evidence="3">PKD domain-containing protein</fullName>
    </submittedName>
</protein>
<gene>
    <name evidence="3" type="ORF">ACFMB1_15365</name>
</gene>
<dbReference type="SUPFAM" id="SSF49299">
    <property type="entry name" value="PKD domain"/>
    <property type="match status" value="2"/>
</dbReference>
<reference evidence="3 4" key="1">
    <citation type="submission" date="2024-09" db="EMBL/GenBank/DDBJ databases">
        <authorList>
            <person name="Zhang Z.-H."/>
        </authorList>
    </citation>
    <scope>NUCLEOTIDE SEQUENCE [LARGE SCALE GENOMIC DNA]</scope>
    <source>
        <strain evidence="3 4">HHTR114</strain>
    </source>
</reference>
<dbReference type="PANTHER" id="PTHR46182">
    <property type="entry name" value="FI19480P1"/>
    <property type="match status" value="1"/>
</dbReference>
<keyword evidence="1" id="KW-0732">Signal</keyword>
<dbReference type="CDD" id="cd00146">
    <property type="entry name" value="PKD"/>
    <property type="match status" value="1"/>
</dbReference>
<dbReference type="Proteomes" id="UP001596116">
    <property type="component" value="Unassembled WGS sequence"/>
</dbReference>
<dbReference type="InterPro" id="IPR022409">
    <property type="entry name" value="PKD/Chitinase_dom"/>
</dbReference>
<dbReference type="PANTHER" id="PTHR46182:SF2">
    <property type="entry name" value="FI19480P1"/>
    <property type="match status" value="1"/>
</dbReference>
<name>A0ABW1L1W7_9PROT</name>
<dbReference type="EMBL" id="JBHPON010000002">
    <property type="protein sequence ID" value="MFC6036936.1"/>
    <property type="molecule type" value="Genomic_DNA"/>
</dbReference>
<dbReference type="RefSeq" id="WP_379881813.1">
    <property type="nucleotide sequence ID" value="NZ_JBHPON010000002.1"/>
</dbReference>
<organism evidence="3 4">
    <name type="scientific">Hyphococcus aureus</name>
    <dbReference type="NCBI Taxonomy" id="2666033"/>
    <lineage>
        <taxon>Bacteria</taxon>
        <taxon>Pseudomonadati</taxon>
        <taxon>Pseudomonadota</taxon>
        <taxon>Alphaproteobacteria</taxon>
        <taxon>Parvularculales</taxon>
        <taxon>Parvularculaceae</taxon>
        <taxon>Hyphococcus</taxon>
    </lineage>
</organism>
<dbReference type="InterPro" id="IPR029865">
    <property type="entry name" value="KIAA0319-like"/>
</dbReference>
<evidence type="ECO:0000313" key="3">
    <source>
        <dbReference type="EMBL" id="MFC6036936.1"/>
    </source>
</evidence>
<sequence>MKSNYLAAIAASFALAPALAMAAPVGLDAFGPNEQFESFENFVPAGQPGVRVQSQNITFASGVTLVPSGFTTGIQELANQTPSGCYGISYGAGAFPDGTAAICTNTFTTPQTGALTGLEFILPVNAIRAGAYVDTTGSAGTIIIQARDANGQVLEERRIADPAGIDNISNNFFGIDVGAPNINSIFISSVESLGLIIDRVTFEGPADMAPTANAGDDQSVRMLGETVTLDGSASFDDNTASGDLQYAWQLTGKPAGSAGALTGASTAMPSFVADAAGTYTASLVVTDSIGQASPADEVTVSTANLAPTADAGPNRVGLVNDVIVLDGSGSSDPEGMALNYAWSLDNVPAGSNAVLANTNSVSPNLIPDRAGLYGVSLVVSDNLGPSDPDTAEITVLTRSDFASMKIACAADLIADLPESAVKTKGNQKALLNYLGAAAKAVQRPDYEKAVERIEFTLKRADGCFVNGVADGNGVSRDWVEECGAQLEIYRCLDQARTALQP</sequence>
<dbReference type="SMART" id="SM00089">
    <property type="entry name" value="PKD"/>
    <property type="match status" value="2"/>
</dbReference>
<dbReference type="InterPro" id="IPR035986">
    <property type="entry name" value="PKD_dom_sf"/>
</dbReference>
<feature type="domain" description="PKD/Chitinase" evidence="2">
    <location>
        <begin position="308"/>
        <end position="398"/>
    </location>
</feature>
<dbReference type="InterPro" id="IPR013783">
    <property type="entry name" value="Ig-like_fold"/>
</dbReference>
<proteinExistence type="predicted"/>
<evidence type="ECO:0000259" key="2">
    <source>
        <dbReference type="SMART" id="SM00089"/>
    </source>
</evidence>
<keyword evidence="4" id="KW-1185">Reference proteome</keyword>
<dbReference type="Gene3D" id="2.60.40.10">
    <property type="entry name" value="Immunoglobulins"/>
    <property type="match status" value="2"/>
</dbReference>
<feature type="domain" description="PKD/Chitinase" evidence="2">
    <location>
        <begin position="211"/>
        <end position="303"/>
    </location>
</feature>
<accession>A0ABW1L1W7</accession>
<evidence type="ECO:0000256" key="1">
    <source>
        <dbReference type="SAM" id="SignalP"/>
    </source>
</evidence>
<comment type="caution">
    <text evidence="3">The sequence shown here is derived from an EMBL/GenBank/DDBJ whole genome shotgun (WGS) entry which is preliminary data.</text>
</comment>
<dbReference type="Pfam" id="PF22352">
    <property type="entry name" value="K319L-like_PKD"/>
    <property type="match status" value="2"/>
</dbReference>
<feature type="signal peptide" evidence="1">
    <location>
        <begin position="1"/>
        <end position="22"/>
    </location>
</feature>